<dbReference type="PANTHER" id="PTHR36836:SF1">
    <property type="entry name" value="COLANIC ACID BIOSYNTHESIS PROTEIN WCAK"/>
    <property type="match status" value="1"/>
</dbReference>
<dbReference type="PANTHER" id="PTHR36836">
    <property type="entry name" value="COLANIC ACID BIOSYNTHESIS PROTEIN WCAK"/>
    <property type="match status" value="1"/>
</dbReference>
<dbReference type="HOGENOM" id="CLU_2863855_0_0_9"/>
<gene>
    <name evidence="1" type="ordered locus">PTH_2779</name>
</gene>
<reference evidence="2" key="1">
    <citation type="journal article" date="2008" name="Genome Res.">
        <title>The genome of Pelotomaculum thermopropionicum reveals niche-associated evolution in anaerobic microbiota.</title>
        <authorList>
            <person name="Kosaka T."/>
            <person name="Kato S."/>
            <person name="Shimoyama T."/>
            <person name="Ishii S."/>
            <person name="Abe T."/>
            <person name="Watanabe K."/>
        </authorList>
    </citation>
    <scope>NUCLEOTIDE SEQUENCE [LARGE SCALE GENOMIC DNA]</scope>
    <source>
        <strain evidence="2">DSM 13744 / JCM 10971 / SI</strain>
    </source>
</reference>
<accession>A5CYH7</accession>
<protein>
    <recommendedName>
        <fullName evidence="3">Polysaccharide pyruvyl transferase domain-containing protein</fullName>
    </recommendedName>
</protein>
<keyword evidence="2" id="KW-1185">Reference proteome</keyword>
<name>A5CYH7_PELTS</name>
<dbReference type="eggNOG" id="COG2327">
    <property type="taxonomic scope" value="Bacteria"/>
</dbReference>
<proteinExistence type="predicted"/>
<evidence type="ECO:0000313" key="2">
    <source>
        <dbReference type="Proteomes" id="UP000006556"/>
    </source>
</evidence>
<dbReference type="Proteomes" id="UP000006556">
    <property type="component" value="Chromosome"/>
</dbReference>
<organism evidence="1 2">
    <name type="scientific">Pelotomaculum thermopropionicum (strain DSM 13744 / JCM 10971 / SI)</name>
    <dbReference type="NCBI Taxonomy" id="370438"/>
    <lineage>
        <taxon>Bacteria</taxon>
        <taxon>Bacillati</taxon>
        <taxon>Bacillota</taxon>
        <taxon>Clostridia</taxon>
        <taxon>Eubacteriales</taxon>
        <taxon>Desulfotomaculaceae</taxon>
        <taxon>Pelotomaculum</taxon>
    </lineage>
</organism>
<dbReference type="KEGG" id="pth:PTH_2779"/>
<dbReference type="EMBL" id="AP009389">
    <property type="protein sequence ID" value="BAF60960.1"/>
    <property type="molecule type" value="Genomic_DNA"/>
</dbReference>
<dbReference type="AlphaFoldDB" id="A5CYH7"/>
<evidence type="ECO:0000313" key="1">
    <source>
        <dbReference type="EMBL" id="BAF60960.1"/>
    </source>
</evidence>
<dbReference type="STRING" id="370438.PTH_2779"/>
<evidence type="ECO:0008006" key="3">
    <source>
        <dbReference type="Google" id="ProtNLM"/>
    </source>
</evidence>
<sequence length="64" mass="6968">MPKVVISGYYGFHNSGDEAMLHAMLLALRDAVPGLEVTVLSKNPDYTARNSVFVPFPGITPCRC</sequence>